<protein>
    <submittedName>
        <fullName evidence="1">Ester cyclase</fullName>
    </submittedName>
</protein>
<dbReference type="EMBL" id="CP139965">
    <property type="protein sequence ID" value="WQD77414.1"/>
    <property type="molecule type" value="Genomic_DNA"/>
</dbReference>
<dbReference type="Gene3D" id="3.10.450.50">
    <property type="match status" value="1"/>
</dbReference>
<dbReference type="InterPro" id="IPR032710">
    <property type="entry name" value="NTF2-like_dom_sf"/>
</dbReference>
<organism evidence="1 2">
    <name type="scientific">Paraburkholderia kururiensis</name>
    <dbReference type="NCBI Taxonomy" id="984307"/>
    <lineage>
        <taxon>Bacteria</taxon>
        <taxon>Pseudomonadati</taxon>
        <taxon>Pseudomonadota</taxon>
        <taxon>Betaproteobacteria</taxon>
        <taxon>Burkholderiales</taxon>
        <taxon>Burkholderiaceae</taxon>
        <taxon>Paraburkholderia</taxon>
    </lineage>
</organism>
<dbReference type="Pfam" id="PF07366">
    <property type="entry name" value="SnoaL"/>
    <property type="match status" value="1"/>
</dbReference>
<accession>A0ABZ0WJ81</accession>
<dbReference type="PANTHER" id="PTHR38436">
    <property type="entry name" value="POLYKETIDE CYCLASE SNOAL-LIKE DOMAIN"/>
    <property type="match status" value="1"/>
</dbReference>
<reference evidence="1 2" key="1">
    <citation type="submission" date="2023-12" db="EMBL/GenBank/DDBJ databases">
        <title>Genome sequencing and assembly of bacterial species from a model synthetic community.</title>
        <authorList>
            <person name="Hogle S.L."/>
        </authorList>
    </citation>
    <scope>NUCLEOTIDE SEQUENCE [LARGE SCALE GENOMIC DNA]</scope>
    <source>
        <strain evidence="1 2">HAMBI 2494</strain>
    </source>
</reference>
<sequence length="128" mass="14754">MNEPNLSEIYRDYVDCLNRRDWASLGRFVSDDVVHNGRRIGLAGYRDMLEQNVCDIPDLRFVVERLVTQPPLVASRLAFDCTPRHRFLGLPVEGRRIVFAENVFYAFRDGKIAQVWSVIDKAAIEAQL</sequence>
<dbReference type="PANTHER" id="PTHR38436:SF1">
    <property type="entry name" value="ESTER CYCLASE"/>
    <property type="match status" value="1"/>
</dbReference>
<gene>
    <name evidence="1" type="ORF">U0042_25745</name>
</gene>
<name>A0ABZ0WJ81_9BURK</name>
<evidence type="ECO:0000313" key="2">
    <source>
        <dbReference type="Proteomes" id="UP001325479"/>
    </source>
</evidence>
<proteinExistence type="predicted"/>
<dbReference type="InterPro" id="IPR009959">
    <property type="entry name" value="Cyclase_SnoaL-like"/>
</dbReference>
<dbReference type="SUPFAM" id="SSF54427">
    <property type="entry name" value="NTF2-like"/>
    <property type="match status" value="1"/>
</dbReference>
<dbReference type="Proteomes" id="UP001325479">
    <property type="component" value="Chromosome"/>
</dbReference>
<evidence type="ECO:0000313" key="1">
    <source>
        <dbReference type="EMBL" id="WQD77414.1"/>
    </source>
</evidence>
<dbReference type="RefSeq" id="WP_114814262.1">
    <property type="nucleotide sequence ID" value="NZ_CP139965.1"/>
</dbReference>
<keyword evidence="2" id="KW-1185">Reference proteome</keyword>